<protein>
    <recommendedName>
        <fullName evidence="4">Lipoprotein</fullName>
    </recommendedName>
</protein>
<gene>
    <name evidence="2" type="ORF">BcellWH2_03354</name>
</gene>
<dbReference type="Proteomes" id="UP000061809">
    <property type="component" value="Chromosome"/>
</dbReference>
<evidence type="ECO:0000256" key="1">
    <source>
        <dbReference type="SAM" id="Phobius"/>
    </source>
</evidence>
<keyword evidence="1" id="KW-0812">Transmembrane</keyword>
<evidence type="ECO:0000313" key="3">
    <source>
        <dbReference type="Proteomes" id="UP000061809"/>
    </source>
</evidence>
<dbReference type="PATRIC" id="fig|246787.4.peg.3469"/>
<dbReference type="KEGG" id="bcel:BcellWH2_03354"/>
<dbReference type="PROSITE" id="PS51257">
    <property type="entry name" value="PROKAR_LIPOPROTEIN"/>
    <property type="match status" value="1"/>
</dbReference>
<dbReference type="AlphaFoldDB" id="A0A0N7IFM1"/>
<dbReference type="EMBL" id="CP012801">
    <property type="protein sequence ID" value="ALJ60587.1"/>
    <property type="molecule type" value="Genomic_DNA"/>
</dbReference>
<accession>A0A0N7IFM1</accession>
<evidence type="ECO:0000313" key="2">
    <source>
        <dbReference type="EMBL" id="ALJ60587.1"/>
    </source>
</evidence>
<keyword evidence="1" id="KW-0472">Membrane</keyword>
<reference evidence="2 3" key="1">
    <citation type="journal article" date="2015" name="Science">
        <title>Genetic determinants of in vivo fitness and diet responsiveness in multiple human gut Bacteroides.</title>
        <authorList>
            <person name="Wu M."/>
            <person name="McNulty N.P."/>
            <person name="Rodionov D.A."/>
            <person name="Khoroshkin M.S."/>
            <person name="Griffin N.W."/>
            <person name="Cheng J."/>
            <person name="Latreille P."/>
            <person name="Kerstetter R.A."/>
            <person name="Terrapon N."/>
            <person name="Henrissat B."/>
            <person name="Osterman A.L."/>
            <person name="Gordon J.I."/>
        </authorList>
    </citation>
    <scope>NUCLEOTIDE SEQUENCE [LARGE SCALE GENOMIC DNA]</scope>
    <source>
        <strain evidence="2 3">WH2</strain>
    </source>
</reference>
<name>A0A0N7IFM1_9BACE</name>
<organism evidence="2 3">
    <name type="scientific">Bacteroides cellulosilyticus</name>
    <dbReference type="NCBI Taxonomy" id="246787"/>
    <lineage>
        <taxon>Bacteria</taxon>
        <taxon>Pseudomonadati</taxon>
        <taxon>Bacteroidota</taxon>
        <taxon>Bacteroidia</taxon>
        <taxon>Bacteroidales</taxon>
        <taxon>Bacteroidaceae</taxon>
        <taxon>Bacteroides</taxon>
    </lineage>
</organism>
<keyword evidence="1" id="KW-1133">Transmembrane helix</keyword>
<sequence>MVKTFYFWGMMFVVFLFMGCHSYVEVVKYKSYKAKDYITKKLKVYEPKELLYPIMDSIIVKATECPEYQNRNEKLTFFVSVNKGNCFGPEEEQDNPLLCITVNYYSSRFSNHRWTEGIVYYKEYIFYIDEQSVNIFFKETGQTVSILCISPEKYQYDVFNRGDRDMFWWYRYKHGQFVNLQYGHCPNL</sequence>
<proteinExistence type="predicted"/>
<dbReference type="RefSeq" id="WP_029426652.1">
    <property type="nucleotide sequence ID" value="NZ_CP012801.1"/>
</dbReference>
<evidence type="ECO:0008006" key="4">
    <source>
        <dbReference type="Google" id="ProtNLM"/>
    </source>
</evidence>
<feature type="transmembrane region" description="Helical" evidence="1">
    <location>
        <begin position="6"/>
        <end position="24"/>
    </location>
</feature>